<dbReference type="PANTHER" id="PTHR30294">
    <property type="entry name" value="MEMBRANE COMPONENT OF ABC TRANSPORTER YHHJ-RELATED"/>
    <property type="match status" value="1"/>
</dbReference>
<proteinExistence type="inferred from homology"/>
<evidence type="ECO:0000313" key="11">
    <source>
        <dbReference type="EMBL" id="KRU13025.1"/>
    </source>
</evidence>
<evidence type="ECO:0000259" key="9">
    <source>
        <dbReference type="PROSITE" id="PS51012"/>
    </source>
</evidence>
<dbReference type="Gene3D" id="3.40.1710.10">
    <property type="entry name" value="abc type-2 transporter like domain"/>
    <property type="match status" value="1"/>
</dbReference>
<evidence type="ECO:0000256" key="5">
    <source>
        <dbReference type="ARBA" id="ARBA00022692"/>
    </source>
</evidence>
<dbReference type="GO" id="GO:0140359">
    <property type="term" value="F:ABC-type transporter activity"/>
    <property type="evidence" value="ECO:0007669"/>
    <property type="project" value="InterPro"/>
</dbReference>
<evidence type="ECO:0000313" key="13">
    <source>
        <dbReference type="Proteomes" id="UP000030905"/>
    </source>
</evidence>
<keyword evidence="4" id="KW-1003">Cell membrane</keyword>
<dbReference type="Proteomes" id="UP000028042">
    <property type="component" value="Unassembled WGS sequence"/>
</dbReference>
<keyword evidence="3" id="KW-0813">Transport</keyword>
<protein>
    <submittedName>
        <fullName evidence="10">ABC-type multidrug transport system, permease component</fullName>
    </submittedName>
</protein>
<dbReference type="RefSeq" id="WP_003447070.1">
    <property type="nucleotide sequence ID" value="NZ_ANZB01000013.1"/>
</dbReference>
<comment type="similarity">
    <text evidence="2">Belongs to the ABC-2 integral membrane protein family.</text>
</comment>
<dbReference type="InterPro" id="IPR051449">
    <property type="entry name" value="ABC-2_transporter_component"/>
</dbReference>
<evidence type="ECO:0000256" key="3">
    <source>
        <dbReference type="ARBA" id="ARBA00022448"/>
    </source>
</evidence>
<evidence type="ECO:0000256" key="8">
    <source>
        <dbReference type="SAM" id="Phobius"/>
    </source>
</evidence>
<sequence length="396" mass="44806">MKTISIFMNSLKLFLVNIKVYIFVFLIAPFIFSFMYGNMYKKILDPDRTIDKFQVAYIDMDKSPESKPLEQILRGDKLSKIVNLNNLSSLDNINSDLIKGNYTAAIVIPKDFSSNIGNNKEASIQVLQSPSAGVKGEIVYDIVKVYCSYLNMNRSVYSVIMKNLKDEVATEKMFKDITPLIEANLSKTYVTYTSLPKAKLLNYKQQFAPNMLIMFSLFIALTQAITVLKEREEGTVSRIYSTATSKLSFYFGKLLAVFSISLVQMICFLAVSILFIGVNFGNYLNLIPIMITHAVIISAITALLMVLFRNVNVLSVVFSFLAAIMSIFSGSFSPADYYPEFMRRISHFTVNYWINNLYTSNMLGDSFAYLFQIIAVMLVISAMVILLGAVKIKHEY</sequence>
<dbReference type="KEGG" id="cpat:CLPA_c08780"/>
<reference evidence="11 12" key="3">
    <citation type="journal article" name="Genome Announc.">
        <title>Improved Draft Genome Sequence of Clostridium pasteurianum Strain ATCC 6013 (DSM 525) Using a Hybrid Next-Generation Sequencing Approach.</title>
        <authorList>
            <person name="Pyne M.E."/>
            <person name="Utturkar S."/>
            <person name="Brown S.D."/>
            <person name="Moo-Young M."/>
            <person name="Chung D.A."/>
            <person name="Chou C.P."/>
        </authorList>
    </citation>
    <scope>NUCLEOTIDE SEQUENCE [LARGE SCALE GENOMIC DNA]</scope>
    <source>
        <strain evidence="11 12">ATCC 6013</strain>
    </source>
</reference>
<feature type="transmembrane region" description="Helical" evidence="8">
    <location>
        <begin position="283"/>
        <end position="306"/>
    </location>
</feature>
<evidence type="ECO:0000313" key="12">
    <source>
        <dbReference type="Proteomes" id="UP000028042"/>
    </source>
</evidence>
<dbReference type="PROSITE" id="PS51012">
    <property type="entry name" value="ABC_TM2"/>
    <property type="match status" value="1"/>
</dbReference>
<feature type="transmembrane region" description="Helical" evidence="8">
    <location>
        <begin position="207"/>
        <end position="228"/>
    </location>
</feature>
<dbReference type="KEGG" id="cpae:CPAST_c08780"/>
<evidence type="ECO:0000256" key="2">
    <source>
        <dbReference type="ARBA" id="ARBA00007783"/>
    </source>
</evidence>
<dbReference type="EMBL" id="CP009268">
    <property type="protein sequence ID" value="AJA50966.1"/>
    <property type="molecule type" value="Genomic_DNA"/>
</dbReference>
<reference evidence="10 13" key="1">
    <citation type="journal article" date="2015" name="Genome Announc.">
        <title>Complete Genome Sequence of the Nitrogen-Fixing and Solvent-Producing Clostridium pasteurianum DSM 525.</title>
        <authorList>
            <person name="Poehlein A."/>
            <person name="Grosse-Honebrink A."/>
            <person name="Zhang Y."/>
            <person name="Minton N.P."/>
            <person name="Daniel R."/>
        </authorList>
    </citation>
    <scope>NUCLEOTIDE SEQUENCE [LARGE SCALE GENOMIC DNA]</scope>
    <source>
        <strain evidence="10">DSM 525</strain>
        <strain evidence="13">DSM 525 / ATCC 6013</strain>
    </source>
</reference>
<evidence type="ECO:0000256" key="6">
    <source>
        <dbReference type="ARBA" id="ARBA00022989"/>
    </source>
</evidence>
<organism evidence="10 13">
    <name type="scientific">Clostridium pasteurianum DSM 525 = ATCC 6013</name>
    <dbReference type="NCBI Taxonomy" id="1262449"/>
    <lineage>
        <taxon>Bacteria</taxon>
        <taxon>Bacillati</taxon>
        <taxon>Bacillota</taxon>
        <taxon>Clostridia</taxon>
        <taxon>Eubacteriales</taxon>
        <taxon>Clostridiaceae</taxon>
        <taxon>Clostridium</taxon>
    </lineage>
</organism>
<dbReference type="Proteomes" id="UP000030905">
    <property type="component" value="Chromosome"/>
</dbReference>
<dbReference type="eggNOG" id="COG0842">
    <property type="taxonomic scope" value="Bacteria"/>
</dbReference>
<feature type="transmembrane region" description="Helical" evidence="8">
    <location>
        <begin position="367"/>
        <end position="390"/>
    </location>
</feature>
<dbReference type="Pfam" id="PF12698">
    <property type="entry name" value="ABC2_membrane_3"/>
    <property type="match status" value="1"/>
</dbReference>
<feature type="transmembrane region" description="Helical" evidence="8">
    <location>
        <begin position="313"/>
        <end position="332"/>
    </location>
</feature>
<feature type="transmembrane region" description="Helical" evidence="8">
    <location>
        <begin position="20"/>
        <end position="39"/>
    </location>
</feature>
<name>A0A0H3J4V4_CLOPA</name>
<dbReference type="GeneID" id="93073085"/>
<dbReference type="PATRIC" id="fig|1262449.3.peg.3300"/>
<dbReference type="AlphaFoldDB" id="A0A0H3J4V4"/>
<evidence type="ECO:0000313" key="10">
    <source>
        <dbReference type="EMBL" id="AJA50966.1"/>
    </source>
</evidence>
<dbReference type="InterPro" id="IPR047817">
    <property type="entry name" value="ABC2_TM_bact-type"/>
</dbReference>
<reference evidence="11" key="2">
    <citation type="submission" date="2015-10" db="EMBL/GenBank/DDBJ databases">
        <title>Improved Draft Genome Sequence of Clostridium pasteurianum Strain ATCC 6013 (DSM 525) Using a Hybrid Next-Generation Sequencing Approach.</title>
        <authorList>
            <person name="Pyne M.E."/>
            <person name="Utturkar S.M."/>
            <person name="Brown S.D."/>
            <person name="Moo-Young M."/>
            <person name="Chung D.A."/>
            <person name="Chou P.C."/>
        </authorList>
    </citation>
    <scope>NUCLEOTIDE SEQUENCE</scope>
    <source>
        <strain evidence="11">ATCC 6013</strain>
    </source>
</reference>
<dbReference type="InterPro" id="IPR013525">
    <property type="entry name" value="ABC2_TM"/>
</dbReference>
<dbReference type="PANTHER" id="PTHR30294:SF29">
    <property type="entry name" value="MULTIDRUG ABC TRANSPORTER PERMEASE YBHS-RELATED"/>
    <property type="match status" value="1"/>
</dbReference>
<keyword evidence="7 8" id="KW-0472">Membrane</keyword>
<keyword evidence="5 8" id="KW-0812">Transmembrane</keyword>
<evidence type="ECO:0000256" key="4">
    <source>
        <dbReference type="ARBA" id="ARBA00022475"/>
    </source>
</evidence>
<accession>A0A0H3J4V4</accession>
<evidence type="ECO:0000256" key="7">
    <source>
        <dbReference type="ARBA" id="ARBA00023136"/>
    </source>
</evidence>
<dbReference type="EMBL" id="JPGY02000001">
    <property type="protein sequence ID" value="KRU13025.1"/>
    <property type="molecule type" value="Genomic_DNA"/>
</dbReference>
<keyword evidence="6 8" id="KW-1133">Transmembrane helix</keyword>
<gene>
    <name evidence="10" type="ORF">CLPA_c08780</name>
    <name evidence="11" type="ORF">CP6013_02273</name>
</gene>
<comment type="subcellular location">
    <subcellularLocation>
        <location evidence="1">Cell membrane</location>
        <topology evidence="1">Multi-pass membrane protein</topology>
    </subcellularLocation>
</comment>
<dbReference type="GO" id="GO:0005886">
    <property type="term" value="C:plasma membrane"/>
    <property type="evidence" value="ECO:0007669"/>
    <property type="project" value="UniProtKB-SubCell"/>
</dbReference>
<feature type="domain" description="ABC transmembrane type-2" evidence="9">
    <location>
        <begin position="170"/>
        <end position="395"/>
    </location>
</feature>
<evidence type="ECO:0000256" key="1">
    <source>
        <dbReference type="ARBA" id="ARBA00004651"/>
    </source>
</evidence>
<keyword evidence="13" id="KW-1185">Reference proteome</keyword>
<dbReference type="eggNOG" id="COG1511">
    <property type="taxonomic scope" value="Bacteria"/>
</dbReference>
<feature type="transmembrane region" description="Helical" evidence="8">
    <location>
        <begin position="249"/>
        <end position="277"/>
    </location>
</feature>